<proteinExistence type="inferred from homology"/>
<evidence type="ECO:0000256" key="3">
    <source>
        <dbReference type="ARBA" id="ARBA00023004"/>
    </source>
</evidence>
<dbReference type="Proteomes" id="UP000242501">
    <property type="component" value="Unassembled WGS sequence"/>
</dbReference>
<evidence type="ECO:0000313" key="7">
    <source>
        <dbReference type="Proteomes" id="UP000242501"/>
    </source>
</evidence>
<evidence type="ECO:0000256" key="2">
    <source>
        <dbReference type="ARBA" id="ARBA00022801"/>
    </source>
</evidence>
<dbReference type="EMBL" id="FMYL01000006">
    <property type="protein sequence ID" value="SDB95727.1"/>
    <property type="molecule type" value="Genomic_DNA"/>
</dbReference>
<dbReference type="GO" id="GO:0016787">
    <property type="term" value="F:hydrolase activity"/>
    <property type="evidence" value="ECO:0007669"/>
    <property type="project" value="UniProtKB-KW"/>
</dbReference>
<dbReference type="STRING" id="1219383.SAMN05421733_106181"/>
<evidence type="ECO:0000313" key="6">
    <source>
        <dbReference type="EMBL" id="SDB95727.1"/>
    </source>
</evidence>
<dbReference type="InterPro" id="IPR004843">
    <property type="entry name" value="Calcineurin-like_PHP"/>
</dbReference>
<accession>A0A1G6HN43</accession>
<evidence type="ECO:0000256" key="1">
    <source>
        <dbReference type="ARBA" id="ARBA00022723"/>
    </source>
</evidence>
<keyword evidence="7" id="KW-1185">Reference proteome</keyword>
<dbReference type="OrthoDB" id="9784378at2"/>
<dbReference type="SUPFAM" id="SSF56300">
    <property type="entry name" value="Metallo-dependent phosphatases"/>
    <property type="match status" value="1"/>
</dbReference>
<keyword evidence="1" id="KW-0479">Metal-binding</keyword>
<evidence type="ECO:0000256" key="4">
    <source>
        <dbReference type="ARBA" id="ARBA00025742"/>
    </source>
</evidence>
<comment type="similarity">
    <text evidence="4">Belongs to the cyclic nucleotide phosphodiesterase class-III family.</text>
</comment>
<dbReference type="NCBIfam" id="NF008359">
    <property type="entry name" value="PRK11148.1"/>
    <property type="match status" value="1"/>
</dbReference>
<dbReference type="Pfam" id="PF00149">
    <property type="entry name" value="Metallophos"/>
    <property type="match status" value="1"/>
</dbReference>
<keyword evidence="3" id="KW-0408">Iron</keyword>
<protein>
    <submittedName>
        <fullName evidence="6">Icc protein</fullName>
    </submittedName>
</protein>
<organism evidence="6 7">
    <name type="scientific">Acinetobacter boissieri</name>
    <dbReference type="NCBI Taxonomy" id="1219383"/>
    <lineage>
        <taxon>Bacteria</taxon>
        <taxon>Pseudomonadati</taxon>
        <taxon>Pseudomonadota</taxon>
        <taxon>Gammaproteobacteria</taxon>
        <taxon>Moraxellales</taxon>
        <taxon>Moraxellaceae</taxon>
        <taxon>Acinetobacter</taxon>
    </lineage>
</organism>
<dbReference type="RefSeq" id="WP_092748344.1">
    <property type="nucleotide sequence ID" value="NZ_FMYL01000006.1"/>
</dbReference>
<dbReference type="InterPro" id="IPR029052">
    <property type="entry name" value="Metallo-depent_PP-like"/>
</dbReference>
<dbReference type="AlphaFoldDB" id="A0A1G6HN43"/>
<feature type="domain" description="Calcineurin-like phosphoesterase" evidence="5">
    <location>
        <begin position="5"/>
        <end position="189"/>
    </location>
</feature>
<dbReference type="PANTHER" id="PTHR42988:SF2">
    <property type="entry name" value="CYCLIC NUCLEOTIDE PHOSPHODIESTERASE CBUA0032-RELATED"/>
    <property type="match status" value="1"/>
</dbReference>
<dbReference type="GO" id="GO:0046872">
    <property type="term" value="F:metal ion binding"/>
    <property type="evidence" value="ECO:0007669"/>
    <property type="project" value="UniProtKB-KW"/>
</dbReference>
<dbReference type="PANTHER" id="PTHR42988">
    <property type="entry name" value="PHOSPHOHYDROLASE"/>
    <property type="match status" value="1"/>
</dbReference>
<keyword evidence="2" id="KW-0378">Hydrolase</keyword>
<gene>
    <name evidence="6" type="ORF">SAMN05421733_106181</name>
</gene>
<evidence type="ECO:0000259" key="5">
    <source>
        <dbReference type="Pfam" id="PF00149"/>
    </source>
</evidence>
<sequence length="258" mass="29838">MIKTLVQISDTHLMDAPEKRFIDMNPEYSFHSTMHDICDRYHQIDSIIHTGDVAQVAVPATYERYLNYMQALNIPFYQTPGNHDNLSCFPYPQQKKITVIDLDQWCIILLSSAVTGQTDGYIDCEQLKQLEYILEEQQDKHIILGCHHHPLHVESDWIDQHCLKNTRDFTKVLEKHTNIKAIIHGHIHQEAQICFGNIKVLSVPSTCVQFKPKSKDFALDQVAPGYRVLKLHDNGHLETEVYRVYDAQPQINLNISGY</sequence>
<dbReference type="InterPro" id="IPR050884">
    <property type="entry name" value="CNP_phosphodiesterase-III"/>
</dbReference>
<dbReference type="Gene3D" id="3.60.21.10">
    <property type="match status" value="1"/>
</dbReference>
<name>A0A1G6HN43_9GAMM</name>
<reference evidence="7" key="1">
    <citation type="submission" date="2016-09" db="EMBL/GenBank/DDBJ databases">
        <authorList>
            <person name="Varghese N."/>
            <person name="Submissions S."/>
        </authorList>
    </citation>
    <scope>NUCLEOTIDE SEQUENCE [LARGE SCALE GENOMIC DNA]</scope>
    <source>
        <strain evidence="7">ANC 4422</strain>
    </source>
</reference>